<dbReference type="InterPro" id="IPR012296">
    <property type="entry name" value="Nuclease_put_TT1808"/>
</dbReference>
<reference evidence="2 3" key="1">
    <citation type="journal article" date="2013" name="Proc. Natl. Acad. Sci. U.S.A.">
        <title>Improving the coverage of the cyanobacterial phylum using diversity-driven genome sequencing.</title>
        <authorList>
            <person name="Shih P.M."/>
            <person name="Wu D."/>
            <person name="Latifi A."/>
            <person name="Axen S.D."/>
            <person name="Fewer D.P."/>
            <person name="Talla E."/>
            <person name="Calteau A."/>
            <person name="Cai F."/>
            <person name="Tandeau de Marsac N."/>
            <person name="Rippka R."/>
            <person name="Herdman M."/>
            <person name="Sivonen K."/>
            <person name="Coursin T."/>
            <person name="Laurent T."/>
            <person name="Goodwin L."/>
            <person name="Nolan M."/>
            <person name="Davenport K.W."/>
            <person name="Han C.S."/>
            <person name="Rubin E.M."/>
            <person name="Eisen J.A."/>
            <person name="Woyke T."/>
            <person name="Gugger M."/>
            <person name="Kerfeld C.A."/>
        </authorList>
    </citation>
    <scope>NUCLEOTIDE SEQUENCE [LARGE SCALE GENOMIC DNA]</scope>
    <source>
        <strain evidence="2 3">PCC 7429</strain>
    </source>
</reference>
<dbReference type="AlphaFoldDB" id="L8MUI5"/>
<dbReference type="InterPro" id="IPR008538">
    <property type="entry name" value="Uma2"/>
</dbReference>
<dbReference type="SUPFAM" id="SSF52980">
    <property type="entry name" value="Restriction endonuclease-like"/>
    <property type="match status" value="1"/>
</dbReference>
<evidence type="ECO:0000259" key="1">
    <source>
        <dbReference type="Pfam" id="PF05685"/>
    </source>
</evidence>
<gene>
    <name evidence="2" type="ORF">Pse7429DRAFT_3134</name>
</gene>
<dbReference type="Proteomes" id="UP000011201">
    <property type="component" value="Unassembled WGS sequence"/>
</dbReference>
<dbReference type="EMBL" id="ALWB01000154">
    <property type="protein sequence ID" value="ELS31627.1"/>
    <property type="molecule type" value="Genomic_DNA"/>
</dbReference>
<feature type="domain" description="Putative restriction endonuclease" evidence="1">
    <location>
        <begin position="17"/>
        <end position="182"/>
    </location>
</feature>
<dbReference type="Gene3D" id="3.90.1570.10">
    <property type="entry name" value="tt1808, chain A"/>
    <property type="match status" value="1"/>
</dbReference>
<protein>
    <recommendedName>
        <fullName evidence="1">Putative restriction endonuclease domain-containing protein</fullName>
    </recommendedName>
</protein>
<dbReference type="RefSeq" id="WP_009628283.1">
    <property type="nucleotide sequence ID" value="NZ_ALWB01000154.1"/>
</dbReference>
<accession>L8MUI5</accession>
<dbReference type="InterPro" id="IPR011335">
    <property type="entry name" value="Restrct_endonuc-II-like"/>
</dbReference>
<dbReference type="PATRIC" id="fig|927668.3.peg.3711"/>
<proteinExistence type="predicted"/>
<dbReference type="OrthoDB" id="517930at2"/>
<sequence length="194" mass="21828">MAIAIQPKPIQPNLIALEDFLVLPETEPASEYINGNIYQKPMPQGKHSTLQGKLVAKINQLGEPEQILFAFPELRCTFAGRSIVPDIAVFEWEHIPLDANGEIINRIEIPPDWIVEILSPEQSSIDVIDKISFALKNGTKLGWLIAPQERTVLSFQGDRFYSHRGEDLLPVLEGLEGWQVSVNDLFDLLSFAKR</sequence>
<dbReference type="PANTHER" id="PTHR34107">
    <property type="entry name" value="SLL0198 PROTEIN-RELATED"/>
    <property type="match status" value="1"/>
</dbReference>
<dbReference type="CDD" id="cd06260">
    <property type="entry name" value="DUF820-like"/>
    <property type="match status" value="1"/>
</dbReference>
<evidence type="ECO:0000313" key="3">
    <source>
        <dbReference type="Proteomes" id="UP000011201"/>
    </source>
</evidence>
<comment type="caution">
    <text evidence="2">The sequence shown here is derived from an EMBL/GenBank/DDBJ whole genome shotgun (WGS) entry which is preliminary data.</text>
</comment>
<organism evidence="2 3">
    <name type="scientific">Pseudanabaena biceps PCC 7429</name>
    <dbReference type="NCBI Taxonomy" id="927668"/>
    <lineage>
        <taxon>Bacteria</taxon>
        <taxon>Bacillati</taxon>
        <taxon>Cyanobacteriota</taxon>
        <taxon>Cyanophyceae</taxon>
        <taxon>Pseudanabaenales</taxon>
        <taxon>Pseudanabaenaceae</taxon>
        <taxon>Pseudanabaena</taxon>
    </lineage>
</organism>
<keyword evidence="3" id="KW-1185">Reference proteome</keyword>
<evidence type="ECO:0000313" key="2">
    <source>
        <dbReference type="EMBL" id="ELS31627.1"/>
    </source>
</evidence>
<dbReference type="PANTHER" id="PTHR34107:SF5">
    <property type="entry name" value="SLL1355 PROTEIN"/>
    <property type="match status" value="1"/>
</dbReference>
<dbReference type="Pfam" id="PF05685">
    <property type="entry name" value="Uma2"/>
    <property type="match status" value="1"/>
</dbReference>
<name>L8MUI5_9CYAN</name>